<protein>
    <submittedName>
        <fullName evidence="2">Uncharacterized protein</fullName>
    </submittedName>
</protein>
<proteinExistence type="predicted"/>
<dbReference type="AlphaFoldDB" id="A0A026VXE3"/>
<dbReference type="EMBL" id="KK107648">
    <property type="protein sequence ID" value="EZA48340.1"/>
    <property type="molecule type" value="Genomic_DNA"/>
</dbReference>
<feature type="region of interest" description="Disordered" evidence="1">
    <location>
        <begin position="34"/>
        <end position="59"/>
    </location>
</feature>
<dbReference type="Proteomes" id="UP000053097">
    <property type="component" value="Unassembled WGS sequence"/>
</dbReference>
<evidence type="ECO:0000313" key="3">
    <source>
        <dbReference type="Proteomes" id="UP000053097"/>
    </source>
</evidence>
<gene>
    <name evidence="2" type="ORF">X777_13854</name>
</gene>
<name>A0A026VXE3_OOCBI</name>
<keyword evidence="3" id="KW-1185">Reference proteome</keyword>
<evidence type="ECO:0000313" key="2">
    <source>
        <dbReference type="EMBL" id="EZA48340.1"/>
    </source>
</evidence>
<accession>A0A026VXE3</accession>
<organism evidence="2 3">
    <name type="scientific">Ooceraea biroi</name>
    <name type="common">Clonal raider ant</name>
    <name type="synonym">Cerapachys biroi</name>
    <dbReference type="NCBI Taxonomy" id="2015173"/>
    <lineage>
        <taxon>Eukaryota</taxon>
        <taxon>Metazoa</taxon>
        <taxon>Ecdysozoa</taxon>
        <taxon>Arthropoda</taxon>
        <taxon>Hexapoda</taxon>
        <taxon>Insecta</taxon>
        <taxon>Pterygota</taxon>
        <taxon>Neoptera</taxon>
        <taxon>Endopterygota</taxon>
        <taxon>Hymenoptera</taxon>
        <taxon>Apocrita</taxon>
        <taxon>Aculeata</taxon>
        <taxon>Formicoidea</taxon>
        <taxon>Formicidae</taxon>
        <taxon>Dorylinae</taxon>
        <taxon>Ooceraea</taxon>
    </lineage>
</organism>
<sequence length="59" mass="6440">MSQLLVEGPTVRNIGLRRAYGRNGTRVERVTKLGERAGRDDPDTTGRGMELAEGAIGRE</sequence>
<feature type="compositionally biased region" description="Basic and acidic residues" evidence="1">
    <location>
        <begin position="34"/>
        <end position="44"/>
    </location>
</feature>
<evidence type="ECO:0000256" key="1">
    <source>
        <dbReference type="SAM" id="MobiDB-lite"/>
    </source>
</evidence>
<reference evidence="2 3" key="1">
    <citation type="journal article" date="2014" name="Curr. Biol.">
        <title>The genome of the clonal raider ant Cerapachys biroi.</title>
        <authorList>
            <person name="Oxley P.R."/>
            <person name="Ji L."/>
            <person name="Fetter-Pruneda I."/>
            <person name="McKenzie S.K."/>
            <person name="Li C."/>
            <person name="Hu H."/>
            <person name="Zhang G."/>
            <person name="Kronauer D.J."/>
        </authorList>
    </citation>
    <scope>NUCLEOTIDE SEQUENCE [LARGE SCALE GENOMIC DNA]</scope>
</reference>